<reference evidence="3" key="2">
    <citation type="submission" date="2019-02" db="EMBL/GenBank/DDBJ databases">
        <title>Granulicella sibirica sp. nov., a psychrotolerant acidobacterium isolated from an organic soil layer in forested tundra, West Siberia.</title>
        <authorList>
            <person name="Oshkin I.Y."/>
            <person name="Kulichevskaya I.S."/>
            <person name="Rijpstra W.I.C."/>
            <person name="Sinninghe Damste J.S."/>
            <person name="Rakitin A.L."/>
            <person name="Ravin N.V."/>
            <person name="Dedysh S.N."/>
        </authorList>
    </citation>
    <scope>NUCLEOTIDE SEQUENCE [LARGE SCALE GENOMIC DNA]</scope>
    <source>
        <strain evidence="3">AF10</strain>
    </source>
</reference>
<evidence type="ECO:0000313" key="3">
    <source>
        <dbReference type="Proteomes" id="UP000289437"/>
    </source>
</evidence>
<gene>
    <name evidence="2" type="ORF">GRAN_1074</name>
</gene>
<protein>
    <recommendedName>
        <fullName evidence="1">FecR protein domain-containing protein</fullName>
    </recommendedName>
</protein>
<comment type="caution">
    <text evidence="2">The sequence shown here is derived from an EMBL/GenBank/DDBJ whole genome shotgun (WGS) entry which is preliminary data.</text>
</comment>
<dbReference type="Proteomes" id="UP000289437">
    <property type="component" value="Unassembled WGS sequence"/>
</dbReference>
<dbReference type="InterPro" id="IPR006860">
    <property type="entry name" value="FecR"/>
</dbReference>
<feature type="domain" description="FecR protein" evidence="1">
    <location>
        <begin position="55"/>
        <end position="144"/>
    </location>
</feature>
<dbReference type="RefSeq" id="WP_241654343.1">
    <property type="nucleotide sequence ID" value="NZ_RDSM01000001.1"/>
</dbReference>
<sequence length="318" mass="33941">MLSLATLCASAFGQNANPARPGTLNYVEGQASIEGRPLTPHSIGTTELEASQYLATAKGKAEILLTPGVFLRIAEDSTVQMVSPDLMHTEIRLEQGRADVEVDQLFPQNRLLVDMKNGQTHLLKNGLYTFDSGTSTVRVFDGKAAVYPGTNLQTDIKPIDVKDGRQLALNGEPAKPQKFDKEKSQDDLLQWSSLRSEYLGEANLSLATEYEGAADFNPGWYWAGGPYGYSWLPGDGLFWNPFGYGFYSPGYLYGGGFIYGGYGYGRGGFYNRGGIRGTGIYRAGTNPGARPGGNGNVAHASGFAGGGGFHGGGGGGHR</sequence>
<proteinExistence type="predicted"/>
<evidence type="ECO:0000313" key="2">
    <source>
        <dbReference type="EMBL" id="RXH57764.1"/>
    </source>
</evidence>
<dbReference type="AlphaFoldDB" id="A0A4V1L623"/>
<reference evidence="2 3" key="1">
    <citation type="submission" date="2018-11" db="EMBL/GenBank/DDBJ databases">
        <authorList>
            <person name="Mardanov A.V."/>
            <person name="Ravin N.V."/>
            <person name="Dedysh S.N."/>
        </authorList>
    </citation>
    <scope>NUCLEOTIDE SEQUENCE [LARGE SCALE GENOMIC DNA]</scope>
    <source>
        <strain evidence="2 3">AF10</strain>
    </source>
</reference>
<accession>A0A4V1L623</accession>
<keyword evidence="3" id="KW-1185">Reference proteome</keyword>
<organism evidence="2 3">
    <name type="scientific">Granulicella sibirica</name>
    <dbReference type="NCBI Taxonomy" id="2479048"/>
    <lineage>
        <taxon>Bacteria</taxon>
        <taxon>Pseudomonadati</taxon>
        <taxon>Acidobacteriota</taxon>
        <taxon>Terriglobia</taxon>
        <taxon>Terriglobales</taxon>
        <taxon>Acidobacteriaceae</taxon>
        <taxon>Granulicella</taxon>
    </lineage>
</organism>
<evidence type="ECO:0000259" key="1">
    <source>
        <dbReference type="Pfam" id="PF04773"/>
    </source>
</evidence>
<dbReference type="EMBL" id="RDSM01000001">
    <property type="protein sequence ID" value="RXH57764.1"/>
    <property type="molecule type" value="Genomic_DNA"/>
</dbReference>
<dbReference type="Pfam" id="PF04773">
    <property type="entry name" value="FecR"/>
    <property type="match status" value="1"/>
</dbReference>
<name>A0A4V1L623_9BACT</name>